<name>A0A1I2T6R2_9BACI</name>
<organism evidence="1 2">
    <name type="scientific">Halobacillus alkaliphilus</name>
    <dbReference type="NCBI Taxonomy" id="396056"/>
    <lineage>
        <taxon>Bacteria</taxon>
        <taxon>Bacillati</taxon>
        <taxon>Bacillota</taxon>
        <taxon>Bacilli</taxon>
        <taxon>Bacillales</taxon>
        <taxon>Bacillaceae</taxon>
        <taxon>Halobacillus</taxon>
    </lineage>
</organism>
<dbReference type="EMBL" id="FOOG01000061">
    <property type="protein sequence ID" value="SFG59779.1"/>
    <property type="molecule type" value="Genomic_DNA"/>
</dbReference>
<keyword evidence="2" id="KW-1185">Reference proteome</keyword>
<reference evidence="2" key="1">
    <citation type="submission" date="2016-10" db="EMBL/GenBank/DDBJ databases">
        <authorList>
            <person name="Varghese N."/>
            <person name="Submissions S."/>
        </authorList>
    </citation>
    <scope>NUCLEOTIDE SEQUENCE [LARGE SCALE GENOMIC DNA]</scope>
    <source>
        <strain evidence="2">FP5</strain>
    </source>
</reference>
<protein>
    <submittedName>
        <fullName evidence="1">Uncharacterized protein</fullName>
    </submittedName>
</protein>
<gene>
    <name evidence="1" type="ORF">SAMN05216353_16110</name>
</gene>
<evidence type="ECO:0000313" key="1">
    <source>
        <dbReference type="EMBL" id="SFG59779.1"/>
    </source>
</evidence>
<dbReference type="RefSeq" id="WP_089754646.1">
    <property type="nucleotide sequence ID" value="NZ_FOOG01000061.1"/>
</dbReference>
<proteinExistence type="predicted"/>
<accession>A0A1I2T6R2</accession>
<evidence type="ECO:0000313" key="2">
    <source>
        <dbReference type="Proteomes" id="UP000198897"/>
    </source>
</evidence>
<dbReference type="Proteomes" id="UP000198897">
    <property type="component" value="Unassembled WGS sequence"/>
</dbReference>
<dbReference type="AlphaFoldDB" id="A0A1I2T6R2"/>
<dbReference type="OrthoDB" id="2972929at2"/>
<sequence>MYLTDIENLECYSKLSLKQVEDRLLITADFPKEFLMESKMTHPFLYVILYVRGKEMIKILDEGTAKLYVPSKKEIDPKTYKKIIDFAKQHSKQFRND</sequence>